<protein>
    <submittedName>
        <fullName evidence="1">Uncharacterized protein</fullName>
    </submittedName>
</protein>
<proteinExistence type="predicted"/>
<gene>
    <name evidence="1" type="ORF">F4820DRAFT_438657</name>
</gene>
<organism evidence="1 2">
    <name type="scientific">Hypoxylon rubiginosum</name>
    <dbReference type="NCBI Taxonomy" id="110542"/>
    <lineage>
        <taxon>Eukaryota</taxon>
        <taxon>Fungi</taxon>
        <taxon>Dikarya</taxon>
        <taxon>Ascomycota</taxon>
        <taxon>Pezizomycotina</taxon>
        <taxon>Sordariomycetes</taxon>
        <taxon>Xylariomycetidae</taxon>
        <taxon>Xylariales</taxon>
        <taxon>Hypoxylaceae</taxon>
        <taxon>Hypoxylon</taxon>
    </lineage>
</organism>
<comment type="caution">
    <text evidence="1">The sequence shown here is derived from an EMBL/GenBank/DDBJ whole genome shotgun (WGS) entry which is preliminary data.</text>
</comment>
<evidence type="ECO:0000313" key="1">
    <source>
        <dbReference type="EMBL" id="KAI4859834.1"/>
    </source>
</evidence>
<dbReference type="Proteomes" id="UP001497700">
    <property type="component" value="Unassembled WGS sequence"/>
</dbReference>
<evidence type="ECO:0000313" key="2">
    <source>
        <dbReference type="Proteomes" id="UP001497700"/>
    </source>
</evidence>
<name>A0ACB9YKG7_9PEZI</name>
<accession>A0ACB9YKG7</accession>
<reference evidence="1 2" key="1">
    <citation type="journal article" date="2022" name="New Phytol.">
        <title>Ecological generalism drives hyperdiversity of secondary metabolite gene clusters in xylarialean endophytes.</title>
        <authorList>
            <person name="Franco M.E.E."/>
            <person name="Wisecaver J.H."/>
            <person name="Arnold A.E."/>
            <person name="Ju Y.M."/>
            <person name="Slot J.C."/>
            <person name="Ahrendt S."/>
            <person name="Moore L.P."/>
            <person name="Eastman K.E."/>
            <person name="Scott K."/>
            <person name="Konkel Z."/>
            <person name="Mondo S.J."/>
            <person name="Kuo A."/>
            <person name="Hayes R.D."/>
            <person name="Haridas S."/>
            <person name="Andreopoulos B."/>
            <person name="Riley R."/>
            <person name="LaButti K."/>
            <person name="Pangilinan J."/>
            <person name="Lipzen A."/>
            <person name="Amirebrahimi M."/>
            <person name="Yan J."/>
            <person name="Adam C."/>
            <person name="Keymanesh K."/>
            <person name="Ng V."/>
            <person name="Louie K."/>
            <person name="Northen T."/>
            <person name="Drula E."/>
            <person name="Henrissat B."/>
            <person name="Hsieh H.M."/>
            <person name="Youens-Clark K."/>
            <person name="Lutzoni F."/>
            <person name="Miadlikowska J."/>
            <person name="Eastwood D.C."/>
            <person name="Hamelin R.C."/>
            <person name="Grigoriev I.V."/>
            <person name="U'Ren J.M."/>
        </authorList>
    </citation>
    <scope>NUCLEOTIDE SEQUENCE [LARGE SCALE GENOMIC DNA]</scope>
    <source>
        <strain evidence="1 2">CBS 119005</strain>
    </source>
</reference>
<keyword evidence="2" id="KW-1185">Reference proteome</keyword>
<dbReference type="EMBL" id="MU393611">
    <property type="protein sequence ID" value="KAI4859834.1"/>
    <property type="molecule type" value="Genomic_DNA"/>
</dbReference>
<sequence length="575" mass="66768">MQSLPIWYTPRRGYDIRLLRVAPGLDSQPLEIFSYSRKIISEPHYEAISYTQSGISKRIRLNFWTAKVDQAIYECFLELRENRRRPLLWADPFNFGLYGPSEIYYNTRIRPFSYMNASRTHFWVGIPLPEKASKSIELLRNMKQQLGLSYASNMGLDPYRSREKVSVRQLVMMRSLAPLMSRQHWESLENTFSFEFFTRMSTIAELVYSRHPFIRFQSIEIPWDQFVAPFDLLAFYYPYCTPDLRAMKVLHIVEYLRRRFHFPHSAPLDPHEILLVLKSCCREADDPRDLVISVYAITAHAESASQDALNGIDYSLSIKELFRMTALRLGLLCFSVSGKSEDLPSWVPDWRITSNVFPLNHKESTFHASPHEKGERFSANGDTLQCEALLVDVIQRTSGFLPSRRDCDHYNASSGNAVVFDEWFTFAEEHSKRNVPKDDVLLEYIDTIQARGCNHRWEPTEPESPRFRIEQARKFLDFLRMENAKETLGVKLFFAACLPSHGRKFGVTRSGHFCLVPRDTQNGDYVCIPHGSKVPVIWRRVSDLYANIGECYVHGLMHGEVRSLISVPEQIFQLA</sequence>